<reference evidence="2 3" key="1">
    <citation type="submission" date="2016-10" db="EMBL/GenBank/DDBJ databases">
        <title>Complete Genome Sequence of Peptococcaceae strain DCMF.</title>
        <authorList>
            <person name="Edwards R.J."/>
            <person name="Holland S.I."/>
            <person name="Deshpande N.P."/>
            <person name="Wong Y.K."/>
            <person name="Ertan H."/>
            <person name="Manefield M."/>
            <person name="Russell T.L."/>
            <person name="Lee M.J."/>
        </authorList>
    </citation>
    <scope>NUCLEOTIDE SEQUENCE [LARGE SCALE GENOMIC DNA]</scope>
    <source>
        <strain evidence="2 3">DCMF</strain>
    </source>
</reference>
<feature type="binding site" evidence="1">
    <location>
        <position position="55"/>
    </location>
    <ligand>
        <name>Mg(2+)</name>
        <dbReference type="ChEBI" id="CHEBI:18420"/>
        <label>1</label>
    </ligand>
</feature>
<protein>
    <recommendedName>
        <fullName evidence="4">ADP-ribosyl-[dinitrogen reductase] hydrolase</fullName>
    </recommendedName>
</protein>
<proteinExistence type="predicted"/>
<dbReference type="KEGG" id="fwa:DCMF_28440"/>
<organism evidence="2 3">
    <name type="scientific">Formimonas warabiya</name>
    <dbReference type="NCBI Taxonomy" id="1761012"/>
    <lineage>
        <taxon>Bacteria</taxon>
        <taxon>Bacillati</taxon>
        <taxon>Bacillota</taxon>
        <taxon>Clostridia</taxon>
        <taxon>Eubacteriales</taxon>
        <taxon>Peptococcaceae</taxon>
        <taxon>Candidatus Formimonas</taxon>
    </lineage>
</organism>
<evidence type="ECO:0000313" key="3">
    <source>
        <dbReference type="Proteomes" id="UP000323521"/>
    </source>
</evidence>
<feature type="binding site" evidence="1">
    <location>
        <position position="261"/>
    </location>
    <ligand>
        <name>Mg(2+)</name>
        <dbReference type="ChEBI" id="CHEBI:18420"/>
        <label>1</label>
    </ligand>
</feature>
<sequence>MEDKIRGGLYGVAVGDALGATVEFLTPREIKEKYGRHSEMIGGGWLSLKPGQFTDDTYMTMAVAEGLLADPDDPVGKIGAGFMSWFRSNPPDVGNTVRTALTCFAETGDWEKAAREARRLLHGRVGSNGCLMRTLPVTFAYLRDPGKMAKMSRKIAAMTHQDPEAEMACAFYNRYAAELVGDQNKEGALRTVLKELEADFKTWGTEELYGRLVRVASLRKQDLRASGYVVDTLIAALKVFLAGDDFENTVVEAVNLGDDTDTVGAVTGGLAGVYYGFGRIPQRWLEPLKYKNRMDYIVEKFLKTS</sequence>
<evidence type="ECO:0008006" key="4">
    <source>
        <dbReference type="Google" id="ProtNLM"/>
    </source>
</evidence>
<dbReference type="GO" id="GO:0046872">
    <property type="term" value="F:metal ion binding"/>
    <property type="evidence" value="ECO:0007669"/>
    <property type="project" value="UniProtKB-KW"/>
</dbReference>
<dbReference type="Proteomes" id="UP000323521">
    <property type="component" value="Chromosome"/>
</dbReference>
<dbReference type="InterPro" id="IPR036705">
    <property type="entry name" value="Ribosyl_crysJ1_sf"/>
</dbReference>
<dbReference type="Pfam" id="PF03747">
    <property type="entry name" value="ADP_ribosyl_GH"/>
    <property type="match status" value="1"/>
</dbReference>
<evidence type="ECO:0000256" key="1">
    <source>
        <dbReference type="PIRSR" id="PIRSR605502-1"/>
    </source>
</evidence>
<feature type="binding site" evidence="1">
    <location>
        <position position="259"/>
    </location>
    <ligand>
        <name>Mg(2+)</name>
        <dbReference type="ChEBI" id="CHEBI:18420"/>
        <label>1</label>
    </ligand>
</feature>
<keyword evidence="3" id="KW-1185">Reference proteome</keyword>
<dbReference type="RefSeq" id="WP_148137572.1">
    <property type="nucleotide sequence ID" value="NZ_CP017634.1"/>
</dbReference>
<keyword evidence="1" id="KW-0479">Metal-binding</keyword>
<feature type="binding site" evidence="1">
    <location>
        <position position="262"/>
    </location>
    <ligand>
        <name>Mg(2+)</name>
        <dbReference type="ChEBI" id="CHEBI:18420"/>
        <label>1</label>
    </ligand>
</feature>
<evidence type="ECO:0000313" key="2">
    <source>
        <dbReference type="EMBL" id="ATW28160.1"/>
    </source>
</evidence>
<dbReference type="AlphaFoldDB" id="A0A3G1L0H2"/>
<dbReference type="OrthoDB" id="9798107at2"/>
<dbReference type="PANTHER" id="PTHR16222">
    <property type="entry name" value="ADP-RIBOSYLGLYCOHYDROLASE"/>
    <property type="match status" value="1"/>
</dbReference>
<dbReference type="EMBL" id="CP017634">
    <property type="protein sequence ID" value="ATW28160.1"/>
    <property type="molecule type" value="Genomic_DNA"/>
</dbReference>
<dbReference type="SUPFAM" id="SSF101478">
    <property type="entry name" value="ADP-ribosylglycohydrolase"/>
    <property type="match status" value="1"/>
</dbReference>
<dbReference type="PANTHER" id="PTHR16222:SF12">
    <property type="entry name" value="ADP-RIBOSYLGLYCOHYDROLASE-RELATED"/>
    <property type="match status" value="1"/>
</dbReference>
<dbReference type="InterPro" id="IPR005502">
    <property type="entry name" value="Ribosyl_crysJ1"/>
</dbReference>
<feature type="binding site" evidence="1">
    <location>
        <position position="54"/>
    </location>
    <ligand>
        <name>Mg(2+)</name>
        <dbReference type="ChEBI" id="CHEBI:18420"/>
        <label>1</label>
    </ligand>
</feature>
<name>A0A3G1L0H2_FORW1</name>
<dbReference type="InterPro" id="IPR050792">
    <property type="entry name" value="ADP-ribosylglycohydrolase"/>
</dbReference>
<comment type="cofactor">
    <cofactor evidence="1">
        <name>Mg(2+)</name>
        <dbReference type="ChEBI" id="CHEBI:18420"/>
    </cofactor>
    <text evidence="1">Binds 2 magnesium ions per subunit.</text>
</comment>
<accession>A0A3G1L0H2</accession>
<keyword evidence="1" id="KW-0460">Magnesium</keyword>
<feature type="binding site" evidence="1">
    <location>
        <position position="56"/>
    </location>
    <ligand>
        <name>Mg(2+)</name>
        <dbReference type="ChEBI" id="CHEBI:18420"/>
        <label>1</label>
    </ligand>
</feature>
<dbReference type="Gene3D" id="1.10.4080.10">
    <property type="entry name" value="ADP-ribosylation/Crystallin J1"/>
    <property type="match status" value="1"/>
</dbReference>
<gene>
    <name evidence="2" type="ORF">DCMF_28440</name>
</gene>